<feature type="binding site" evidence="1">
    <location>
        <position position="341"/>
    </location>
    <ligand>
        <name>Mg(2+)</name>
        <dbReference type="ChEBI" id="CHEBI:18420"/>
    </ligand>
</feature>
<dbReference type="SUPFAM" id="SSF56762">
    <property type="entry name" value="HydB/Nqo4-like"/>
    <property type="match status" value="1"/>
</dbReference>
<dbReference type="PANTHER" id="PTHR42958:SF4">
    <property type="entry name" value="HYDROGENASE EXPRESSION_FORMATION PROTEIN HUPK"/>
    <property type="match status" value="1"/>
</dbReference>
<dbReference type="InterPro" id="IPR050867">
    <property type="entry name" value="NiFe/NiFeSe_hydrgnase_LSU"/>
</dbReference>
<dbReference type="Pfam" id="PF00374">
    <property type="entry name" value="NiFeSe_Hases"/>
    <property type="match status" value="1"/>
</dbReference>
<dbReference type="AlphaFoldDB" id="I3YEX8"/>
<dbReference type="InterPro" id="IPR029014">
    <property type="entry name" value="NiFe-Hase_large"/>
</dbReference>
<reference evidence="2 3" key="1">
    <citation type="submission" date="2012-06" db="EMBL/GenBank/DDBJ databases">
        <title>Complete sequence of Thiocystis violascens DSM 198.</title>
        <authorList>
            <consortium name="US DOE Joint Genome Institute"/>
            <person name="Lucas S."/>
            <person name="Han J."/>
            <person name="Lapidus A."/>
            <person name="Cheng J.-F."/>
            <person name="Goodwin L."/>
            <person name="Pitluck S."/>
            <person name="Peters L."/>
            <person name="Ovchinnikova G."/>
            <person name="Teshima H."/>
            <person name="Detter J.C."/>
            <person name="Han C."/>
            <person name="Tapia R."/>
            <person name="Land M."/>
            <person name="Hauser L."/>
            <person name="Kyrpides N."/>
            <person name="Ivanova N."/>
            <person name="Pagani I."/>
            <person name="Vogl K."/>
            <person name="Liu Z."/>
            <person name="Frigaard N.-U."/>
            <person name="Bryant D."/>
            <person name="Woyke T."/>
        </authorList>
    </citation>
    <scope>NUCLEOTIDE SEQUENCE [LARGE SCALE GENOMIC DNA]</scope>
    <source>
        <strain evidence="3">ATCC 17096 / DSM 198 / 6111</strain>
    </source>
</reference>
<dbReference type="PANTHER" id="PTHR42958">
    <property type="entry name" value="HYDROGENASE-2 LARGE CHAIN"/>
    <property type="match status" value="1"/>
</dbReference>
<name>I3YEX8_THIV6</name>
<keyword evidence="1" id="KW-0479">Metal-binding</keyword>
<dbReference type="InterPro" id="IPR001501">
    <property type="entry name" value="Ni-dep_hyd_lsu"/>
</dbReference>
<dbReference type="KEGG" id="tvi:Thivi_3696"/>
<dbReference type="RefSeq" id="WP_014779941.1">
    <property type="nucleotide sequence ID" value="NC_018012.1"/>
</dbReference>
<keyword evidence="1" id="KW-0460">Magnesium</keyword>
<organism evidence="2 3">
    <name type="scientific">Thiocystis violascens (strain ATCC 17096 / DSM 198 / 6111)</name>
    <name type="common">Chromatium violascens</name>
    <dbReference type="NCBI Taxonomy" id="765911"/>
    <lineage>
        <taxon>Bacteria</taxon>
        <taxon>Pseudomonadati</taxon>
        <taxon>Pseudomonadota</taxon>
        <taxon>Gammaproteobacteria</taxon>
        <taxon>Chromatiales</taxon>
        <taxon>Chromatiaceae</taxon>
        <taxon>Thiocystis</taxon>
    </lineage>
</organism>
<dbReference type="EMBL" id="CP003154">
    <property type="protein sequence ID" value="AFL75546.1"/>
    <property type="molecule type" value="Genomic_DNA"/>
</dbReference>
<dbReference type="OrthoDB" id="9157196at2"/>
<keyword evidence="3" id="KW-1185">Reference proteome</keyword>
<evidence type="ECO:0000256" key="1">
    <source>
        <dbReference type="PIRSR" id="PIRSR601501-1"/>
    </source>
</evidence>
<comment type="cofactor">
    <cofactor evidence="1">
        <name>Ni(2+)</name>
        <dbReference type="ChEBI" id="CHEBI:49786"/>
    </cofactor>
</comment>
<feature type="binding site" evidence="1">
    <location>
        <position position="384"/>
    </location>
    <ligand>
        <name>Ni(2+)</name>
        <dbReference type="ChEBI" id="CHEBI:49786"/>
    </ligand>
</feature>
<dbReference type="Proteomes" id="UP000006062">
    <property type="component" value="Chromosome"/>
</dbReference>
<sequence length="396" mass="42981">MSDPAGTLNIQLERTSRGLACRIASTRPVTAADRFAGRAPAATAALLPLLYSICAKAQAFACVASLEGASGRLPAPAVVARRQRMVSIETIREHLWRILLDWPRLLGETPDRATMAKILSLVKELFRLSDSDGDLFRPGASSAALDRRGDARVLADLDDLLARQVFGAPPNRWLDEVRDGGSFDRWLGRVDTCAARLLRGLLDADEATLGQADVAGLPELRDADLIALIDAPEGADFLARPTWDGVARETSPFTRRAGCGLIRDLIDRHGRGLLSRLAAQLLEVALLLAEVRRERADEMPTPFLPPAPMMAGTGIGRADAARGLLVHLARVEREQVTKYRILAPTEWNFHPQGILAHSLAALPDAADDVLRRQAELLIMATDPCVAFDLTLSEPRA</sequence>
<evidence type="ECO:0000313" key="3">
    <source>
        <dbReference type="Proteomes" id="UP000006062"/>
    </source>
</evidence>
<dbReference type="Gene3D" id="1.10.645.10">
    <property type="entry name" value="Cytochrome-c3 Hydrogenase, chain B"/>
    <property type="match status" value="1"/>
</dbReference>
<dbReference type="HOGENOM" id="CLU_054514_0_0_6"/>
<proteinExistence type="predicted"/>
<dbReference type="eggNOG" id="COG3259">
    <property type="taxonomic scope" value="Bacteria"/>
</dbReference>
<gene>
    <name evidence="2" type="ordered locus">Thivi_3696</name>
</gene>
<accession>I3YEX8</accession>
<protein>
    <submittedName>
        <fullName evidence="2">Coenzyme F420-reducing hydrogenase, alpha subunit</fullName>
    </submittedName>
</protein>
<dbReference type="GO" id="GO:0016151">
    <property type="term" value="F:nickel cation binding"/>
    <property type="evidence" value="ECO:0007669"/>
    <property type="project" value="InterPro"/>
</dbReference>
<evidence type="ECO:0000313" key="2">
    <source>
        <dbReference type="EMBL" id="AFL75546.1"/>
    </source>
</evidence>
<keyword evidence="1" id="KW-0533">Nickel</keyword>
<dbReference type="STRING" id="765911.Thivi_3696"/>